<dbReference type="EMBL" id="KI894027">
    <property type="protein sequence ID" value="OBR88469.1"/>
    <property type="molecule type" value="Genomic_DNA"/>
</dbReference>
<protein>
    <submittedName>
        <fullName evidence="3">Uncharacterized protein</fullName>
    </submittedName>
</protein>
<keyword evidence="1" id="KW-0175">Coiled coil</keyword>
<organism evidence="3">
    <name type="scientific">Kwoniella dejecticola CBS 10117</name>
    <dbReference type="NCBI Taxonomy" id="1296121"/>
    <lineage>
        <taxon>Eukaryota</taxon>
        <taxon>Fungi</taxon>
        <taxon>Dikarya</taxon>
        <taxon>Basidiomycota</taxon>
        <taxon>Agaricomycotina</taxon>
        <taxon>Tremellomycetes</taxon>
        <taxon>Tremellales</taxon>
        <taxon>Cryptococcaceae</taxon>
        <taxon>Kwoniella</taxon>
    </lineage>
</organism>
<dbReference type="VEuPathDB" id="FungiDB:I303_00286"/>
<name>A0A1A6AEJ6_9TREE</name>
<feature type="region of interest" description="Disordered" evidence="2">
    <location>
        <begin position="192"/>
        <end position="230"/>
    </location>
</feature>
<dbReference type="RefSeq" id="XP_018266311.1">
    <property type="nucleotide sequence ID" value="XM_018403657.1"/>
</dbReference>
<evidence type="ECO:0000313" key="4">
    <source>
        <dbReference type="EMBL" id="WWC57751.1"/>
    </source>
</evidence>
<dbReference type="OrthoDB" id="10255522at2759"/>
<feature type="region of interest" description="Disordered" evidence="2">
    <location>
        <begin position="71"/>
        <end position="94"/>
    </location>
</feature>
<gene>
    <name evidence="3" type="ORF">I303_00286</name>
    <name evidence="4" type="ORF">I303_100286</name>
</gene>
<feature type="region of interest" description="Disordered" evidence="2">
    <location>
        <begin position="290"/>
        <end position="313"/>
    </location>
</feature>
<feature type="coiled-coil region" evidence="1">
    <location>
        <begin position="705"/>
        <end position="777"/>
    </location>
</feature>
<dbReference type="KEGG" id="kdj:28963985"/>
<reference evidence="3" key="1">
    <citation type="submission" date="2013-07" db="EMBL/GenBank/DDBJ databases">
        <title>The Genome Sequence of Cryptococcus dejecticola CBS10117.</title>
        <authorList>
            <consortium name="The Broad Institute Genome Sequencing Platform"/>
            <person name="Cuomo C."/>
            <person name="Litvintseva A."/>
            <person name="Chen Y."/>
            <person name="Heitman J."/>
            <person name="Sun S."/>
            <person name="Springer D."/>
            <person name="Dromer F."/>
            <person name="Young S.K."/>
            <person name="Zeng Q."/>
            <person name="Gargeya S."/>
            <person name="Fitzgerald M."/>
            <person name="Abouelleil A."/>
            <person name="Alvarado L."/>
            <person name="Berlin A.M."/>
            <person name="Chapman S.B."/>
            <person name="Dewar J."/>
            <person name="Goldberg J."/>
            <person name="Griggs A."/>
            <person name="Gujja S."/>
            <person name="Hansen M."/>
            <person name="Howarth C."/>
            <person name="Imamovic A."/>
            <person name="Larimer J."/>
            <person name="McCowan C."/>
            <person name="Murphy C."/>
            <person name="Pearson M."/>
            <person name="Priest M."/>
            <person name="Roberts A."/>
            <person name="Saif S."/>
            <person name="Shea T."/>
            <person name="Sykes S."/>
            <person name="Wortman J."/>
            <person name="Nusbaum C."/>
            <person name="Birren B."/>
        </authorList>
    </citation>
    <scope>NUCLEOTIDE SEQUENCE [LARGE SCALE GENOMIC DNA]</scope>
    <source>
        <strain evidence="3">CBS 10117</strain>
    </source>
</reference>
<evidence type="ECO:0000313" key="3">
    <source>
        <dbReference type="EMBL" id="OBR88469.1"/>
    </source>
</evidence>
<feature type="compositionally biased region" description="Low complexity" evidence="2">
    <location>
        <begin position="193"/>
        <end position="205"/>
    </location>
</feature>
<feature type="region of interest" description="Disordered" evidence="2">
    <location>
        <begin position="146"/>
        <end position="178"/>
    </location>
</feature>
<dbReference type="Proteomes" id="UP000078595">
    <property type="component" value="Chromosome 1"/>
</dbReference>
<sequence length="882" mass="100683">MPDPPKRPFWAVESSRTIASARTSTATVIPKAPETSEMRTRSQSKSDGSSVVEEANKRRRVELVFGRSHISTPTRSQTLPPRPQSVPPIINSSTITPNRMITRSLSRSGTPLVFDRAQTPSITGTVVTSPSESIISNTLRQVSSTSSTILNSPQHHPLPDRSHIVSGPDLDTSGRVFSHPGYPPFTPLRSVSQAQAQQPYTQAAQNGIGPHGATRESDQAQARAHAHAQTQAQAQTILNLRDQLQHSHNSLRSLESRLINTESLLYFESTELDHARMEIQSLRFQLSQRDNVAPPQTIDPPSLPNGHAHGQLESQKREYEAKLSAFSQQLENIRANVKADREKGEKVQTELKERNQELQATLKQSEKTITEIGCKLKVIEARERKLQGTLVEKDQLVLRLENQVEHLKQEQDTSKHQLTTGIASREALSRVNEAQQKVIANLKNELQVEKNRCEETRKTGWEQLNTLRRDHDALLSRTRAIENENRELQYEIGVLKESEKERSNQLIREKREIEREKAELSKETKTRSVLREKVEQLEESLWKAIESHRVAVEGRERSNREVKQKDRQIEELNEQLKHSSSSSAPSRKEEAECKDLKNRLIEHKMSCEELKQEVTKAQTEKTSLAHQVKQLIKANRARAESLRKAQAQGKALTKAEEGRMVDTLQKETMNQKNQIKQLKSRVEELMQFRGGTERGEFCIEHIQQLKSLGAKLEKLTKLNEGLKEKAKTDDNEVKNSLPSSSTNDNLLDQISILESEKERLKLDKNLLAVALRDLQQKFVDGNGQQDAVPSEASRRLQKRLNDYKRFAKRIRTAHTKYKRKYGAGVTKDIFESCTSQAQKQSQHPGKRKRDRMTMNTMSIRRRLEWADYWFRLIDFALKDLDR</sequence>
<dbReference type="AlphaFoldDB" id="A0A1A6AEJ6"/>
<reference evidence="4" key="3">
    <citation type="submission" date="2024-02" db="EMBL/GenBank/DDBJ databases">
        <title>Comparative genomics of Cryptococcus and Kwoniella reveals pathogenesis evolution and contrasting modes of karyotype evolution via chromosome fusion or intercentromeric recombination.</title>
        <authorList>
            <person name="Coelho M.A."/>
            <person name="David-Palma M."/>
            <person name="Shea T."/>
            <person name="Bowers K."/>
            <person name="McGinley-Smith S."/>
            <person name="Mohammad A.W."/>
            <person name="Gnirke A."/>
            <person name="Yurkov A.M."/>
            <person name="Nowrousian M."/>
            <person name="Sun S."/>
            <person name="Cuomo C.A."/>
            <person name="Heitman J."/>
        </authorList>
    </citation>
    <scope>NUCLEOTIDE SEQUENCE</scope>
    <source>
        <strain evidence="4">CBS 10117</strain>
    </source>
</reference>
<reference evidence="4" key="2">
    <citation type="submission" date="2013-07" db="EMBL/GenBank/DDBJ databases">
        <authorList>
            <consortium name="The Broad Institute Genome Sequencing Platform"/>
            <person name="Cuomo C."/>
            <person name="Litvintseva A."/>
            <person name="Chen Y."/>
            <person name="Heitman J."/>
            <person name="Sun S."/>
            <person name="Springer D."/>
            <person name="Dromer F."/>
            <person name="Young S.K."/>
            <person name="Zeng Q."/>
            <person name="Gargeya S."/>
            <person name="Fitzgerald M."/>
            <person name="Abouelleil A."/>
            <person name="Alvarado L."/>
            <person name="Berlin A.M."/>
            <person name="Chapman S.B."/>
            <person name="Dewar J."/>
            <person name="Goldberg J."/>
            <person name="Griggs A."/>
            <person name="Gujja S."/>
            <person name="Hansen M."/>
            <person name="Howarth C."/>
            <person name="Imamovic A."/>
            <person name="Larimer J."/>
            <person name="McCowan C."/>
            <person name="Murphy C."/>
            <person name="Pearson M."/>
            <person name="Priest M."/>
            <person name="Roberts A."/>
            <person name="Saif S."/>
            <person name="Shea T."/>
            <person name="Sykes S."/>
            <person name="Wortman J."/>
            <person name="Nusbaum C."/>
            <person name="Birren B."/>
        </authorList>
    </citation>
    <scope>NUCLEOTIDE SEQUENCE</scope>
    <source>
        <strain evidence="4">CBS 10117</strain>
    </source>
</reference>
<keyword evidence="5" id="KW-1185">Reference proteome</keyword>
<feature type="region of interest" description="Disordered" evidence="2">
    <location>
        <begin position="21"/>
        <end position="58"/>
    </location>
</feature>
<feature type="region of interest" description="Disordered" evidence="2">
    <location>
        <begin position="572"/>
        <end position="592"/>
    </location>
</feature>
<evidence type="ECO:0000256" key="2">
    <source>
        <dbReference type="SAM" id="MobiDB-lite"/>
    </source>
</evidence>
<dbReference type="STRING" id="1296121.A0A1A6AEJ6"/>
<accession>A0A1A6AEJ6</accession>
<feature type="compositionally biased region" description="Low complexity" evidence="2">
    <location>
        <begin position="219"/>
        <end position="230"/>
    </location>
</feature>
<proteinExistence type="predicted"/>
<dbReference type="EMBL" id="CP144530">
    <property type="protein sequence ID" value="WWC57751.1"/>
    <property type="molecule type" value="Genomic_DNA"/>
</dbReference>
<evidence type="ECO:0000313" key="5">
    <source>
        <dbReference type="Proteomes" id="UP000078595"/>
    </source>
</evidence>
<dbReference type="GeneID" id="28963985"/>
<evidence type="ECO:0000256" key="1">
    <source>
        <dbReference type="SAM" id="Coils"/>
    </source>
</evidence>